<dbReference type="InterPro" id="IPR002739">
    <property type="entry name" value="PAB1135-like"/>
</dbReference>
<gene>
    <name evidence="1" type="ORF">ENO36_01435</name>
</gene>
<dbReference type="PANTHER" id="PTHR38816:SF1">
    <property type="entry name" value="EXOSOME SUBUNIT"/>
    <property type="match status" value="1"/>
</dbReference>
<sequence length="142" mass="16397">MAKIVSIEISAIRHMTEDEKKVEACINALLPPEEREKSKLIKTNTKGHYGNEITYMKLAEVSDPERVGSFILNNLDEYSKNIISMTAEQRIEGKKLYIRLHKHLLLDNKLVISDSDEAVRVAIKFTSEESLKKTLEELRKRR</sequence>
<organism evidence="1">
    <name type="scientific">Fervidicoccus fontis</name>
    <dbReference type="NCBI Taxonomy" id="683846"/>
    <lineage>
        <taxon>Archaea</taxon>
        <taxon>Thermoproteota</taxon>
        <taxon>Thermoprotei</taxon>
        <taxon>Fervidicoccales</taxon>
        <taxon>Fervidicoccaceae</taxon>
        <taxon>Fervidicoccus</taxon>
    </lineage>
</organism>
<dbReference type="Pfam" id="PF01877">
    <property type="entry name" value="RNA_binding"/>
    <property type="match status" value="1"/>
</dbReference>
<name>A0A7C2UVU3_9CREN</name>
<dbReference type="AlphaFoldDB" id="A0A7C2UVU3"/>
<reference evidence="1" key="1">
    <citation type="journal article" date="2020" name="mSystems">
        <title>Genome- and Community-Level Interaction Insights into Carbon Utilization and Element Cycling Functions of Hydrothermarchaeota in Hydrothermal Sediment.</title>
        <authorList>
            <person name="Zhou Z."/>
            <person name="Liu Y."/>
            <person name="Xu W."/>
            <person name="Pan J."/>
            <person name="Luo Z.H."/>
            <person name="Li M."/>
        </authorList>
    </citation>
    <scope>NUCLEOTIDE SEQUENCE [LARGE SCALE GENOMIC DNA]</scope>
    <source>
        <strain evidence="1">SpSt-1259</strain>
    </source>
</reference>
<comment type="caution">
    <text evidence="1">The sequence shown here is derived from an EMBL/GenBank/DDBJ whole genome shotgun (WGS) entry which is preliminary data.</text>
</comment>
<evidence type="ECO:0008006" key="2">
    <source>
        <dbReference type="Google" id="ProtNLM"/>
    </source>
</evidence>
<accession>A0A7C2UVU3</accession>
<dbReference type="SUPFAM" id="SSF55282">
    <property type="entry name" value="RL5-like"/>
    <property type="match status" value="1"/>
</dbReference>
<dbReference type="Proteomes" id="UP000885664">
    <property type="component" value="Unassembled WGS sequence"/>
</dbReference>
<protein>
    <recommendedName>
        <fullName evidence="2">Exosome protein</fullName>
    </recommendedName>
</protein>
<dbReference type="PANTHER" id="PTHR38816">
    <property type="entry name" value="EXOSOME SUBUNIT, DUF54 FAMILY-RELATED"/>
    <property type="match status" value="1"/>
</dbReference>
<dbReference type="EMBL" id="DSFE01000038">
    <property type="protein sequence ID" value="HEU97504.1"/>
    <property type="molecule type" value="Genomic_DNA"/>
</dbReference>
<proteinExistence type="predicted"/>
<evidence type="ECO:0000313" key="1">
    <source>
        <dbReference type="EMBL" id="HEU97504.1"/>
    </source>
</evidence>
<dbReference type="InterPro" id="IPR022803">
    <property type="entry name" value="Ribosomal_uL5_dom_sf"/>
</dbReference>
<dbReference type="Gene3D" id="3.30.1440.10">
    <property type="match status" value="1"/>
</dbReference>